<organism evidence="4 5">
    <name type="scientific">Triplophysa rosa</name>
    <name type="common">Cave loach</name>
    <dbReference type="NCBI Taxonomy" id="992332"/>
    <lineage>
        <taxon>Eukaryota</taxon>
        <taxon>Metazoa</taxon>
        <taxon>Chordata</taxon>
        <taxon>Craniata</taxon>
        <taxon>Vertebrata</taxon>
        <taxon>Euteleostomi</taxon>
        <taxon>Actinopterygii</taxon>
        <taxon>Neopterygii</taxon>
        <taxon>Teleostei</taxon>
        <taxon>Ostariophysi</taxon>
        <taxon>Cypriniformes</taxon>
        <taxon>Nemacheilidae</taxon>
        <taxon>Triplophysa</taxon>
    </lineage>
</organism>
<feature type="compositionally biased region" description="Basic residues" evidence="3">
    <location>
        <begin position="307"/>
        <end position="331"/>
    </location>
</feature>
<evidence type="ECO:0000313" key="4">
    <source>
        <dbReference type="EMBL" id="KAI7811306.1"/>
    </source>
</evidence>
<dbReference type="GO" id="GO:0005685">
    <property type="term" value="C:U1 snRNP"/>
    <property type="evidence" value="ECO:0007669"/>
    <property type="project" value="InterPro"/>
</dbReference>
<dbReference type="OrthoDB" id="153872at2759"/>
<dbReference type="GO" id="GO:0003729">
    <property type="term" value="F:mRNA binding"/>
    <property type="evidence" value="ECO:0007669"/>
    <property type="project" value="InterPro"/>
</dbReference>
<evidence type="ECO:0008006" key="6">
    <source>
        <dbReference type="Google" id="ProtNLM"/>
    </source>
</evidence>
<evidence type="ECO:0000256" key="3">
    <source>
        <dbReference type="SAM" id="MobiDB-lite"/>
    </source>
</evidence>
<name>A0A9W7X098_TRIRA</name>
<dbReference type="InterPro" id="IPR004882">
    <property type="entry name" value="Luc7-rel"/>
</dbReference>
<feature type="region of interest" description="Disordered" evidence="3">
    <location>
        <begin position="238"/>
        <end position="399"/>
    </location>
</feature>
<gene>
    <name evidence="4" type="ORF">IRJ41_012936</name>
</gene>
<feature type="compositionally biased region" description="Basic and acidic residues" evidence="3">
    <location>
        <begin position="238"/>
        <end position="287"/>
    </location>
</feature>
<dbReference type="EMBL" id="JAFHDT010000004">
    <property type="protein sequence ID" value="KAI7811306.1"/>
    <property type="molecule type" value="Genomic_DNA"/>
</dbReference>
<comment type="caution">
    <text evidence="4">The sequence shown here is derived from an EMBL/GenBank/DDBJ whole genome shotgun (WGS) entry which is preliminary data.</text>
</comment>
<protein>
    <recommendedName>
        <fullName evidence="6">RNA-binding protein</fullName>
    </recommendedName>
</protein>
<reference evidence="4" key="1">
    <citation type="submission" date="2021-02" db="EMBL/GenBank/DDBJ databases">
        <title>Comparative genomics reveals that relaxation of natural selection precedes convergent phenotypic evolution of cavefish.</title>
        <authorList>
            <person name="Peng Z."/>
        </authorList>
    </citation>
    <scope>NUCLEOTIDE SEQUENCE</scope>
    <source>
        <tissue evidence="4">Muscle</tissue>
    </source>
</reference>
<dbReference type="AlphaFoldDB" id="A0A9W7X098"/>
<feature type="compositionally biased region" description="Basic and acidic residues" evidence="3">
    <location>
        <begin position="332"/>
        <end position="367"/>
    </location>
</feature>
<evidence type="ECO:0000256" key="2">
    <source>
        <dbReference type="SAM" id="Coils"/>
    </source>
</evidence>
<dbReference type="Proteomes" id="UP001059041">
    <property type="component" value="Linkage Group LG4"/>
</dbReference>
<accession>A0A9W7X098</accession>
<dbReference type="GO" id="GO:0006376">
    <property type="term" value="P:mRNA splice site recognition"/>
    <property type="evidence" value="ECO:0007669"/>
    <property type="project" value="InterPro"/>
</dbReference>
<keyword evidence="2" id="KW-0175">Coiled coil</keyword>
<evidence type="ECO:0000256" key="1">
    <source>
        <dbReference type="ARBA" id="ARBA00005655"/>
    </source>
</evidence>
<keyword evidence="5" id="KW-1185">Reference proteome</keyword>
<sequence length="399" mass="47448">MSAQAQMRAMLDQLMGTSRDGDTMRQRIKFTDERVCKSHLLESCPHDILSGTRMDLGECVKIHDLALRADFEIASKQQEFFFELDATEHLQSFIADCDRRTELAKKRLVETQEEISAEVAAKAERVHELNEEIGKLLARAEQLGSEGNVDEAQQLLEKVEKTRTLKKEAEDIYRNSMPASSFQQQKLRVCEVCSAYLGLHDNDRRLADHFGGKLHIGFIEIREKLEKLRKIVAEKHERMRVRRREERDKEEERTREGEMERDKDREHERERERERERDRERDRRRDAGSSSSHRSRRHREDGERERERKHRHKEHHRSRSHSHRSKRKRSSHTRDQEQSQSQERGRESGPEEKWRDNGRRDIEKERSPSTPVMSQERERSVSLERDQRSSSEERESGEI</sequence>
<comment type="similarity">
    <text evidence="1">Belongs to the Luc7 family.</text>
</comment>
<evidence type="ECO:0000313" key="5">
    <source>
        <dbReference type="Proteomes" id="UP001059041"/>
    </source>
</evidence>
<proteinExistence type="inferred from homology"/>
<dbReference type="Pfam" id="PF03194">
    <property type="entry name" value="LUC7"/>
    <property type="match status" value="1"/>
</dbReference>
<feature type="compositionally biased region" description="Basic and acidic residues" evidence="3">
    <location>
        <begin position="375"/>
        <end position="399"/>
    </location>
</feature>
<feature type="coiled-coil region" evidence="2">
    <location>
        <begin position="112"/>
        <end position="172"/>
    </location>
</feature>
<dbReference type="PANTHER" id="PTHR12375">
    <property type="entry name" value="RNA-BINDING PROTEIN LUC7-RELATED"/>
    <property type="match status" value="1"/>
</dbReference>